<dbReference type="AlphaFoldDB" id="A0AAE0NWY0"/>
<comment type="caution">
    <text evidence="1">The sequence shown here is derived from an EMBL/GenBank/DDBJ whole genome shotgun (WGS) entry which is preliminary data.</text>
</comment>
<keyword evidence="2" id="KW-1185">Reference proteome</keyword>
<dbReference type="EMBL" id="JAULSW010000002">
    <property type="protein sequence ID" value="KAK3389247.1"/>
    <property type="molecule type" value="Genomic_DNA"/>
</dbReference>
<sequence>MAALAWPLKESKAKRLLSELVQYKTTISLALTSDLSRDIEEIRNDMLHLRTALTESQKREVYNWLHATGFCDQMNGKNGKLVDTVASGSMVSPELAKLFGISHRKSS</sequence>
<accession>A0AAE0NWY0</accession>
<organism evidence="1 2">
    <name type="scientific">Podospora didyma</name>
    <dbReference type="NCBI Taxonomy" id="330526"/>
    <lineage>
        <taxon>Eukaryota</taxon>
        <taxon>Fungi</taxon>
        <taxon>Dikarya</taxon>
        <taxon>Ascomycota</taxon>
        <taxon>Pezizomycotina</taxon>
        <taxon>Sordariomycetes</taxon>
        <taxon>Sordariomycetidae</taxon>
        <taxon>Sordariales</taxon>
        <taxon>Podosporaceae</taxon>
        <taxon>Podospora</taxon>
    </lineage>
</organism>
<protein>
    <submittedName>
        <fullName evidence="1">Uncharacterized protein</fullName>
    </submittedName>
</protein>
<evidence type="ECO:0000313" key="1">
    <source>
        <dbReference type="EMBL" id="KAK3389247.1"/>
    </source>
</evidence>
<dbReference type="Proteomes" id="UP001285441">
    <property type="component" value="Unassembled WGS sequence"/>
</dbReference>
<reference evidence="1" key="1">
    <citation type="journal article" date="2023" name="Mol. Phylogenet. Evol.">
        <title>Genome-scale phylogeny and comparative genomics of the fungal order Sordariales.</title>
        <authorList>
            <person name="Hensen N."/>
            <person name="Bonometti L."/>
            <person name="Westerberg I."/>
            <person name="Brannstrom I.O."/>
            <person name="Guillou S."/>
            <person name="Cros-Aarteil S."/>
            <person name="Calhoun S."/>
            <person name="Haridas S."/>
            <person name="Kuo A."/>
            <person name="Mondo S."/>
            <person name="Pangilinan J."/>
            <person name="Riley R."/>
            <person name="LaButti K."/>
            <person name="Andreopoulos B."/>
            <person name="Lipzen A."/>
            <person name="Chen C."/>
            <person name="Yan M."/>
            <person name="Daum C."/>
            <person name="Ng V."/>
            <person name="Clum A."/>
            <person name="Steindorff A."/>
            <person name="Ohm R.A."/>
            <person name="Martin F."/>
            <person name="Silar P."/>
            <person name="Natvig D.O."/>
            <person name="Lalanne C."/>
            <person name="Gautier V."/>
            <person name="Ament-Velasquez S.L."/>
            <person name="Kruys A."/>
            <person name="Hutchinson M.I."/>
            <person name="Powell A.J."/>
            <person name="Barry K."/>
            <person name="Miller A.N."/>
            <person name="Grigoriev I.V."/>
            <person name="Debuchy R."/>
            <person name="Gladieux P."/>
            <person name="Hiltunen Thoren M."/>
            <person name="Johannesson H."/>
        </authorList>
    </citation>
    <scope>NUCLEOTIDE SEQUENCE</scope>
    <source>
        <strain evidence="1">CBS 232.78</strain>
    </source>
</reference>
<name>A0AAE0NWY0_9PEZI</name>
<reference evidence="1" key="2">
    <citation type="submission" date="2023-06" db="EMBL/GenBank/DDBJ databases">
        <authorList>
            <consortium name="Lawrence Berkeley National Laboratory"/>
            <person name="Haridas S."/>
            <person name="Hensen N."/>
            <person name="Bonometti L."/>
            <person name="Westerberg I."/>
            <person name="Brannstrom I.O."/>
            <person name="Guillou S."/>
            <person name="Cros-Aarteil S."/>
            <person name="Calhoun S."/>
            <person name="Kuo A."/>
            <person name="Mondo S."/>
            <person name="Pangilinan J."/>
            <person name="Riley R."/>
            <person name="LaButti K."/>
            <person name="Andreopoulos B."/>
            <person name="Lipzen A."/>
            <person name="Chen C."/>
            <person name="Yanf M."/>
            <person name="Daum C."/>
            <person name="Ng V."/>
            <person name="Clum A."/>
            <person name="Steindorff A."/>
            <person name="Ohm R."/>
            <person name="Martin F."/>
            <person name="Silar P."/>
            <person name="Natvig D."/>
            <person name="Lalanne C."/>
            <person name="Gautier V."/>
            <person name="Ament-velasquez S.L."/>
            <person name="Kruys A."/>
            <person name="Hutchinson M.I."/>
            <person name="Powell A.J."/>
            <person name="Barry K."/>
            <person name="Miller A.N."/>
            <person name="Grigoriev I.V."/>
            <person name="Debuchy R."/>
            <person name="Gladieux P."/>
            <person name="Thoren M.H."/>
            <person name="Johannesson H."/>
        </authorList>
    </citation>
    <scope>NUCLEOTIDE SEQUENCE</scope>
    <source>
        <strain evidence="1">CBS 232.78</strain>
    </source>
</reference>
<proteinExistence type="predicted"/>
<evidence type="ECO:0000313" key="2">
    <source>
        <dbReference type="Proteomes" id="UP001285441"/>
    </source>
</evidence>
<gene>
    <name evidence="1" type="ORF">B0H63DRAFT_556447</name>
</gene>